<gene>
    <name evidence="3" type="ORF">OBBRIDRAFT_148406</name>
</gene>
<organism evidence="3 4">
    <name type="scientific">Obba rivulosa</name>
    <dbReference type="NCBI Taxonomy" id="1052685"/>
    <lineage>
        <taxon>Eukaryota</taxon>
        <taxon>Fungi</taxon>
        <taxon>Dikarya</taxon>
        <taxon>Basidiomycota</taxon>
        <taxon>Agaricomycotina</taxon>
        <taxon>Agaricomycetes</taxon>
        <taxon>Polyporales</taxon>
        <taxon>Gelatoporiaceae</taxon>
        <taxon>Obba</taxon>
    </lineage>
</organism>
<dbReference type="AlphaFoldDB" id="A0A8E2AMR8"/>
<sequence>MYANVLITSFLLAANCASALVIDPELLAKRDLSSDLNQIAQDATEFGDDWMDVHGAQVTAIGSAVQSIWGRAEPTLAPKPRDLSSDTQQVGADAASYGHSIASQEASNVQQLTSAIHNTFGRRSRLGGRQISVDDLNEILSTLTALGDDAVDVAESFISELPSDVQGPAASLLAEATAAVGQEFNSITAAVSADLATATASPAAAPSSVASASSSIASAPSSIVPAPSSTASASLD</sequence>
<accession>A0A8E2AMR8</accession>
<protein>
    <recommendedName>
        <fullName evidence="5">Cell wall protein</fullName>
    </recommendedName>
</protein>
<keyword evidence="2" id="KW-0732">Signal</keyword>
<evidence type="ECO:0000256" key="1">
    <source>
        <dbReference type="SAM" id="MobiDB-lite"/>
    </source>
</evidence>
<dbReference type="EMBL" id="KV722481">
    <property type="protein sequence ID" value="OCH87541.1"/>
    <property type="molecule type" value="Genomic_DNA"/>
</dbReference>
<reference evidence="3 4" key="1">
    <citation type="submission" date="2016-07" db="EMBL/GenBank/DDBJ databases">
        <title>Draft genome of the white-rot fungus Obba rivulosa 3A-2.</title>
        <authorList>
            <consortium name="DOE Joint Genome Institute"/>
            <person name="Miettinen O."/>
            <person name="Riley R."/>
            <person name="Acob R."/>
            <person name="Barry K."/>
            <person name="Cullen D."/>
            <person name="De Vries R."/>
            <person name="Hainaut M."/>
            <person name="Hatakka A."/>
            <person name="Henrissat B."/>
            <person name="Hilden K."/>
            <person name="Kuo R."/>
            <person name="Labutti K."/>
            <person name="Lipzen A."/>
            <person name="Makela M.R."/>
            <person name="Sandor L."/>
            <person name="Spatafora J.W."/>
            <person name="Grigoriev I.V."/>
            <person name="Hibbett D.S."/>
        </authorList>
    </citation>
    <scope>NUCLEOTIDE SEQUENCE [LARGE SCALE GENOMIC DNA]</scope>
    <source>
        <strain evidence="3 4">3A-2</strain>
    </source>
</reference>
<evidence type="ECO:0008006" key="5">
    <source>
        <dbReference type="Google" id="ProtNLM"/>
    </source>
</evidence>
<dbReference type="OrthoDB" id="10604749at2759"/>
<name>A0A8E2AMR8_9APHY</name>
<evidence type="ECO:0000313" key="3">
    <source>
        <dbReference type="EMBL" id="OCH87541.1"/>
    </source>
</evidence>
<evidence type="ECO:0000313" key="4">
    <source>
        <dbReference type="Proteomes" id="UP000250043"/>
    </source>
</evidence>
<dbReference type="Proteomes" id="UP000250043">
    <property type="component" value="Unassembled WGS sequence"/>
</dbReference>
<evidence type="ECO:0000256" key="2">
    <source>
        <dbReference type="SAM" id="SignalP"/>
    </source>
</evidence>
<feature type="chain" id="PRO_5034076526" description="Cell wall protein" evidence="2">
    <location>
        <begin position="20"/>
        <end position="236"/>
    </location>
</feature>
<feature type="region of interest" description="Disordered" evidence="1">
    <location>
        <begin position="216"/>
        <end position="236"/>
    </location>
</feature>
<feature type="signal peptide" evidence="2">
    <location>
        <begin position="1"/>
        <end position="19"/>
    </location>
</feature>
<proteinExistence type="predicted"/>
<keyword evidence="4" id="KW-1185">Reference proteome</keyword>